<proteinExistence type="predicted"/>
<keyword evidence="4" id="KW-1185">Reference proteome</keyword>
<dbReference type="SMART" id="SM00198">
    <property type="entry name" value="SCP"/>
    <property type="match status" value="1"/>
</dbReference>
<dbReference type="Pfam" id="PF00188">
    <property type="entry name" value="CAP"/>
    <property type="match status" value="1"/>
</dbReference>
<dbReference type="OrthoDB" id="5874910at2759"/>
<dbReference type="CDD" id="cd05380">
    <property type="entry name" value="CAP_euk"/>
    <property type="match status" value="1"/>
</dbReference>
<dbReference type="InterPro" id="IPR014044">
    <property type="entry name" value="CAP_dom"/>
</dbReference>
<evidence type="ECO:0000256" key="1">
    <source>
        <dbReference type="SAM" id="MobiDB-lite"/>
    </source>
</evidence>
<sequence length="185" mass="20363">EAATTEATTVADTTAAQADTTAAAGTTEAPITEAPATQEVTTQAQTTIGPKEEMTQEMRDRVLLMHNYRRSQLAQGLVRNGVEGNPNCPQGMNIYRMKYDMDLENEALAYANTCPAGASDVSTRPNSGENTHIFSSATMSYYDALVYAVQQWWTQLFKAGINAQMKYNQNLETREYPVTGFTQVR</sequence>
<organism evidence="3 4">
    <name type="scientific">Oesophagostomum dentatum</name>
    <name type="common">Nodular worm</name>
    <dbReference type="NCBI Taxonomy" id="61180"/>
    <lineage>
        <taxon>Eukaryota</taxon>
        <taxon>Metazoa</taxon>
        <taxon>Ecdysozoa</taxon>
        <taxon>Nematoda</taxon>
        <taxon>Chromadorea</taxon>
        <taxon>Rhabditida</taxon>
        <taxon>Rhabditina</taxon>
        <taxon>Rhabditomorpha</taxon>
        <taxon>Strongyloidea</taxon>
        <taxon>Strongylidae</taxon>
        <taxon>Oesophagostomum</taxon>
    </lineage>
</organism>
<dbReference type="InterPro" id="IPR035940">
    <property type="entry name" value="CAP_sf"/>
</dbReference>
<protein>
    <submittedName>
        <fullName evidence="3">SCP-like protein</fullName>
    </submittedName>
</protein>
<name>A0A0B1RR64_OESDE</name>
<reference evidence="3 4" key="1">
    <citation type="submission" date="2014-03" db="EMBL/GenBank/DDBJ databases">
        <title>Draft genome of the hookworm Oesophagostomum dentatum.</title>
        <authorList>
            <person name="Mitreva M."/>
        </authorList>
    </citation>
    <scope>NUCLEOTIDE SEQUENCE [LARGE SCALE GENOMIC DNA]</scope>
    <source>
        <strain evidence="3 4">OD-Hann</strain>
    </source>
</reference>
<dbReference type="SUPFAM" id="SSF55797">
    <property type="entry name" value="PR-1-like"/>
    <property type="match status" value="1"/>
</dbReference>
<feature type="region of interest" description="Disordered" evidence="1">
    <location>
        <begin position="1"/>
        <end position="45"/>
    </location>
</feature>
<evidence type="ECO:0000313" key="4">
    <source>
        <dbReference type="Proteomes" id="UP000053660"/>
    </source>
</evidence>
<gene>
    <name evidence="3" type="ORF">OESDEN_24816</name>
</gene>
<dbReference type="EMBL" id="KN612618">
    <property type="protein sequence ID" value="KHJ75568.1"/>
    <property type="molecule type" value="Genomic_DNA"/>
</dbReference>
<feature type="non-terminal residue" evidence="3">
    <location>
        <position position="1"/>
    </location>
</feature>
<feature type="domain" description="SCP" evidence="2">
    <location>
        <begin position="57"/>
        <end position="183"/>
    </location>
</feature>
<dbReference type="AlphaFoldDB" id="A0A0B1RR64"/>
<evidence type="ECO:0000313" key="3">
    <source>
        <dbReference type="EMBL" id="KHJ75568.1"/>
    </source>
</evidence>
<dbReference type="Gene3D" id="3.40.33.10">
    <property type="entry name" value="CAP"/>
    <property type="match status" value="1"/>
</dbReference>
<accession>A0A0B1RR64</accession>
<dbReference type="Proteomes" id="UP000053660">
    <property type="component" value="Unassembled WGS sequence"/>
</dbReference>
<evidence type="ECO:0000259" key="2">
    <source>
        <dbReference type="SMART" id="SM00198"/>
    </source>
</evidence>